<dbReference type="PROSITE" id="PS50878">
    <property type="entry name" value="RT_POL"/>
    <property type="match status" value="1"/>
</dbReference>
<feature type="transmembrane region" description="Helical" evidence="1">
    <location>
        <begin position="7"/>
        <end position="24"/>
    </location>
</feature>
<evidence type="ECO:0000259" key="2">
    <source>
        <dbReference type="PROSITE" id="PS50878"/>
    </source>
</evidence>
<dbReference type="OrthoDB" id="1936608at2759"/>
<dbReference type="EMBL" id="BSYR01000022">
    <property type="protein sequence ID" value="GMI88855.1"/>
    <property type="molecule type" value="Genomic_DNA"/>
</dbReference>
<dbReference type="PANTHER" id="PTHR33116">
    <property type="entry name" value="REVERSE TRANSCRIPTASE ZINC-BINDING DOMAIN-CONTAINING PROTEIN-RELATED-RELATED"/>
    <property type="match status" value="1"/>
</dbReference>
<accession>A0A9W7I7A1</accession>
<protein>
    <recommendedName>
        <fullName evidence="2">Reverse transcriptase domain-containing protein</fullName>
    </recommendedName>
</protein>
<evidence type="ECO:0000313" key="3">
    <source>
        <dbReference type="EMBL" id="GMI88855.1"/>
    </source>
</evidence>
<comment type="caution">
    <text evidence="3">The sequence shown here is derived from an EMBL/GenBank/DDBJ whole genome shotgun (WGS) entry which is preliminary data.</text>
</comment>
<feature type="domain" description="Reverse transcriptase" evidence="2">
    <location>
        <begin position="1"/>
        <end position="160"/>
    </location>
</feature>
<dbReference type="SUPFAM" id="SSF56672">
    <property type="entry name" value="DNA/RNA polymerases"/>
    <property type="match status" value="1"/>
</dbReference>
<evidence type="ECO:0000256" key="1">
    <source>
        <dbReference type="SAM" id="Phobius"/>
    </source>
</evidence>
<proteinExistence type="predicted"/>
<keyword evidence="1" id="KW-1133">Transmembrane helix</keyword>
<keyword evidence="4" id="KW-1185">Reference proteome</keyword>
<dbReference type="PANTHER" id="PTHR33116:SF86">
    <property type="entry name" value="REVERSE TRANSCRIPTASE DOMAIN-CONTAINING PROTEIN"/>
    <property type="match status" value="1"/>
</dbReference>
<dbReference type="Proteomes" id="UP001165190">
    <property type="component" value="Unassembled WGS sequence"/>
</dbReference>
<name>A0A9W7I7A1_HIBTR</name>
<dbReference type="Pfam" id="PF00078">
    <property type="entry name" value="RVT_1"/>
    <property type="match status" value="1"/>
</dbReference>
<keyword evidence="1" id="KW-0472">Membrane</keyword>
<reference evidence="3" key="1">
    <citation type="submission" date="2023-05" db="EMBL/GenBank/DDBJ databases">
        <title>Genome and transcriptome analyses reveal genes involved in the formation of fine ridges on petal epidermal cells in Hibiscus trionum.</title>
        <authorList>
            <person name="Koshimizu S."/>
            <person name="Masuda S."/>
            <person name="Ishii T."/>
            <person name="Shirasu K."/>
            <person name="Hoshino A."/>
            <person name="Arita M."/>
        </authorList>
    </citation>
    <scope>NUCLEOTIDE SEQUENCE</scope>
    <source>
        <strain evidence="3">Hamamatsu line</strain>
    </source>
</reference>
<organism evidence="3 4">
    <name type="scientific">Hibiscus trionum</name>
    <name type="common">Flower of an hour</name>
    <dbReference type="NCBI Taxonomy" id="183268"/>
    <lineage>
        <taxon>Eukaryota</taxon>
        <taxon>Viridiplantae</taxon>
        <taxon>Streptophyta</taxon>
        <taxon>Embryophyta</taxon>
        <taxon>Tracheophyta</taxon>
        <taxon>Spermatophyta</taxon>
        <taxon>Magnoliopsida</taxon>
        <taxon>eudicotyledons</taxon>
        <taxon>Gunneridae</taxon>
        <taxon>Pentapetalae</taxon>
        <taxon>rosids</taxon>
        <taxon>malvids</taxon>
        <taxon>Malvales</taxon>
        <taxon>Malvaceae</taxon>
        <taxon>Malvoideae</taxon>
        <taxon>Hibiscus</taxon>
    </lineage>
</organism>
<keyword evidence="1" id="KW-0812">Transmembrane</keyword>
<dbReference type="InterPro" id="IPR043502">
    <property type="entry name" value="DNA/RNA_pol_sf"/>
</dbReference>
<sequence length="168" mass="18449">MGFAQGWVCWIMSCITSVSYAIVTNGQIGQKFIPSRGLRQGDPLSTLLFLVCSEGLSALLRMGAHRGIIQGMKICRGAPTLTHLFFADDSVIFGEAATNGAHKLLDILSTYSQCSGHVINYDKSSVFFSTNVIKENRREVCRLLQVTAQQSLDKYLGLPSMVGRNKKE</sequence>
<dbReference type="InterPro" id="IPR000477">
    <property type="entry name" value="RT_dom"/>
</dbReference>
<gene>
    <name evidence="3" type="ORF">HRI_002554800</name>
</gene>
<evidence type="ECO:0000313" key="4">
    <source>
        <dbReference type="Proteomes" id="UP001165190"/>
    </source>
</evidence>
<dbReference type="AlphaFoldDB" id="A0A9W7I7A1"/>